<comment type="caution">
    <text evidence="7">The sequence shown here is derived from an EMBL/GenBank/DDBJ whole genome shotgun (WGS) entry which is preliminary data.</text>
</comment>
<comment type="subcellular location">
    <subcellularLocation>
        <location evidence="1">Cell membrane</location>
        <topology evidence="1">Multi-pass membrane protein</topology>
    </subcellularLocation>
</comment>
<keyword evidence="4 6" id="KW-1133">Transmembrane helix</keyword>
<dbReference type="EMBL" id="BAAAPZ010000004">
    <property type="protein sequence ID" value="GAA2094056.1"/>
    <property type="molecule type" value="Genomic_DNA"/>
</dbReference>
<feature type="transmembrane region" description="Helical" evidence="6">
    <location>
        <begin position="101"/>
        <end position="134"/>
    </location>
</feature>
<sequence length="389" mass="42118">MKPPAQSTPPDSGGVLSHPLARLRGLPRRTLAAVRSLPSRPEAVTDLLQILKSVVAATAAWWLAVNVLESPVPFLAPWVALLTVFPTLYQSVRHGLQSTVASWIGVGLSFVIGSCLGVSLWTFALALLAGLVLARVPGLRSEGVAVATTAIFVLGAGFDEQAPLLDDRLLEVAVGAGVGIVANLLLIPPLRDREAARYVDSINRRMGGILTNMAEEFESSWDTDRAEAWMAETETMSSDLDAAWQAVHSARESRWANPRHLLLRRSGSGGREVGYEEILMRADESVSHLRHLARTLREASVADGDWDARFRREWTAILRDAGRAIADPEAEVEPVGARLADLAEAMSADSSLPRSTWPLYGSLLTSAQQIVRIVDDVASAREARETEES</sequence>
<evidence type="ECO:0000256" key="4">
    <source>
        <dbReference type="ARBA" id="ARBA00022989"/>
    </source>
</evidence>
<evidence type="ECO:0000256" key="2">
    <source>
        <dbReference type="ARBA" id="ARBA00022475"/>
    </source>
</evidence>
<dbReference type="Proteomes" id="UP001500984">
    <property type="component" value="Unassembled WGS sequence"/>
</dbReference>
<keyword evidence="2" id="KW-1003">Cell membrane</keyword>
<keyword evidence="8" id="KW-1185">Reference proteome</keyword>
<reference evidence="7 8" key="1">
    <citation type="journal article" date="2019" name="Int. J. Syst. Evol. Microbiol.">
        <title>The Global Catalogue of Microorganisms (GCM) 10K type strain sequencing project: providing services to taxonomists for standard genome sequencing and annotation.</title>
        <authorList>
            <consortium name="The Broad Institute Genomics Platform"/>
            <consortium name="The Broad Institute Genome Sequencing Center for Infectious Disease"/>
            <person name="Wu L."/>
            <person name="Ma J."/>
        </authorList>
    </citation>
    <scope>NUCLEOTIDE SEQUENCE [LARGE SCALE GENOMIC DNA]</scope>
    <source>
        <strain evidence="7 8">JCM 15900</strain>
    </source>
</reference>
<protein>
    <submittedName>
        <fullName evidence="7">Aromatic acid exporter family protein</fullName>
    </submittedName>
</protein>
<keyword evidence="3 6" id="KW-0812">Transmembrane</keyword>
<evidence type="ECO:0000313" key="7">
    <source>
        <dbReference type="EMBL" id="GAA2094056.1"/>
    </source>
</evidence>
<dbReference type="Pfam" id="PF06081">
    <property type="entry name" value="ArAE_1"/>
    <property type="match status" value="1"/>
</dbReference>
<dbReference type="RefSeq" id="WP_291794807.1">
    <property type="nucleotide sequence ID" value="NZ_BAAAPZ010000004.1"/>
</dbReference>
<dbReference type="InterPro" id="IPR010343">
    <property type="entry name" value="ArAE_1"/>
</dbReference>
<keyword evidence="5 6" id="KW-0472">Membrane</keyword>
<evidence type="ECO:0000256" key="5">
    <source>
        <dbReference type="ARBA" id="ARBA00023136"/>
    </source>
</evidence>
<proteinExistence type="predicted"/>
<evidence type="ECO:0000313" key="8">
    <source>
        <dbReference type="Proteomes" id="UP001500984"/>
    </source>
</evidence>
<gene>
    <name evidence="7" type="ORF">GCM10009823_12810</name>
</gene>
<name>A0ABN2WJS7_9MICO</name>
<organism evidence="7 8">
    <name type="scientific">Brevibacterium salitolerans</name>
    <dbReference type="NCBI Taxonomy" id="1403566"/>
    <lineage>
        <taxon>Bacteria</taxon>
        <taxon>Bacillati</taxon>
        <taxon>Actinomycetota</taxon>
        <taxon>Actinomycetes</taxon>
        <taxon>Micrococcales</taxon>
        <taxon>Brevibacteriaceae</taxon>
        <taxon>Brevibacterium</taxon>
    </lineage>
</organism>
<evidence type="ECO:0000256" key="6">
    <source>
        <dbReference type="SAM" id="Phobius"/>
    </source>
</evidence>
<evidence type="ECO:0000256" key="3">
    <source>
        <dbReference type="ARBA" id="ARBA00022692"/>
    </source>
</evidence>
<evidence type="ECO:0000256" key="1">
    <source>
        <dbReference type="ARBA" id="ARBA00004651"/>
    </source>
</evidence>
<accession>A0ABN2WJS7</accession>